<dbReference type="EMBL" id="JAELUQ010000009">
    <property type="protein sequence ID" value="KAG7408801.1"/>
    <property type="molecule type" value="Genomic_DNA"/>
</dbReference>
<feature type="domain" description="GPI inositol-deacylase winged helix" evidence="4">
    <location>
        <begin position="529"/>
        <end position="616"/>
    </location>
</feature>
<dbReference type="Pfam" id="PF17107">
    <property type="entry name" value="SesA"/>
    <property type="match status" value="1"/>
</dbReference>
<feature type="repeat" description="ANK" evidence="2">
    <location>
        <begin position="1157"/>
        <end position="1189"/>
    </location>
</feature>
<dbReference type="InterPro" id="IPR056884">
    <property type="entry name" value="NPHP3-like_N"/>
</dbReference>
<dbReference type="InterPro" id="IPR002110">
    <property type="entry name" value="Ankyrin_rpt"/>
</dbReference>
<feature type="repeat" description="ANK" evidence="2">
    <location>
        <begin position="981"/>
        <end position="1013"/>
    </location>
</feature>
<accession>A0A8J5U451</accession>
<dbReference type="PROSITE" id="PS50088">
    <property type="entry name" value="ANK_REPEAT"/>
    <property type="match status" value="10"/>
</dbReference>
<evidence type="ECO:0000259" key="5">
    <source>
        <dbReference type="Pfam" id="PF24883"/>
    </source>
</evidence>
<feature type="repeat" description="ANK" evidence="2">
    <location>
        <begin position="1047"/>
        <end position="1079"/>
    </location>
</feature>
<evidence type="ECO:0000259" key="3">
    <source>
        <dbReference type="Pfam" id="PF17107"/>
    </source>
</evidence>
<name>A0A8J5U451_FUSOX</name>
<feature type="repeat" description="ANK" evidence="2">
    <location>
        <begin position="948"/>
        <end position="980"/>
    </location>
</feature>
<dbReference type="SMART" id="SM00248">
    <property type="entry name" value="ANK"/>
    <property type="match status" value="14"/>
</dbReference>
<proteinExistence type="predicted"/>
<dbReference type="PROSITE" id="PS50297">
    <property type="entry name" value="ANK_REP_REGION"/>
    <property type="match status" value="10"/>
</dbReference>
<keyword evidence="2" id="KW-0040">ANK repeat</keyword>
<evidence type="ECO:0000256" key="1">
    <source>
        <dbReference type="ARBA" id="ARBA00022737"/>
    </source>
</evidence>
<dbReference type="AlphaFoldDB" id="A0A8J5U451"/>
<dbReference type="PANTHER" id="PTHR24198:SF165">
    <property type="entry name" value="ANKYRIN REPEAT-CONTAINING PROTEIN-RELATED"/>
    <property type="match status" value="1"/>
</dbReference>
<dbReference type="Pfam" id="PF13637">
    <property type="entry name" value="Ank_4"/>
    <property type="match status" value="1"/>
</dbReference>
<feature type="repeat" description="ANK" evidence="2">
    <location>
        <begin position="915"/>
        <end position="947"/>
    </location>
</feature>
<organism evidence="6 7">
    <name type="scientific">Fusarium oxysporum f. sp. rapae</name>
    <dbReference type="NCBI Taxonomy" id="485398"/>
    <lineage>
        <taxon>Eukaryota</taxon>
        <taxon>Fungi</taxon>
        <taxon>Dikarya</taxon>
        <taxon>Ascomycota</taxon>
        <taxon>Pezizomycotina</taxon>
        <taxon>Sordariomycetes</taxon>
        <taxon>Hypocreomycetidae</taxon>
        <taxon>Hypocreales</taxon>
        <taxon>Nectriaceae</taxon>
        <taxon>Fusarium</taxon>
        <taxon>Fusarium oxysporum species complex</taxon>
    </lineage>
</organism>
<dbReference type="Pfam" id="PF22939">
    <property type="entry name" value="WHD_GPIID"/>
    <property type="match status" value="1"/>
</dbReference>
<feature type="repeat" description="ANK" evidence="2">
    <location>
        <begin position="1014"/>
        <end position="1046"/>
    </location>
</feature>
<evidence type="ECO:0000313" key="7">
    <source>
        <dbReference type="Proteomes" id="UP000694050"/>
    </source>
</evidence>
<keyword evidence="1" id="KW-0677">Repeat</keyword>
<sequence>MDPLSAIASTIAVVQAISSTYKAIQHLRGLPNEFSEVNRNLPLAKNTLDLAHNQLQDLALDESSKKALQPLVSGCEEKAKMLQDVFEKVEKGVKSAKDGSVLDFYRTSLLRLGKAHRVETLMQGILKDLDALATNQLFKTATQSQMAQLKEAVDQLSNVESSVTDSELEDHGSNIMHNYDNATGHMSIISGQGHNINPGSGKFFNAHSMTFVQSNKDDKTQSDILQTLHTSPYLGRKNRNPDRVPGTCGWFVGHGQFKKWQESISSSMLWVSANPGCGKSVLAKYLVDELKTTESRTTCYFFFKDDFEDQRSARSALSCILHQLFTQREDHFSHKIIKRLKAYKPPLTNSYYELWELWEVLVMASQDQNAGEIVCILDAFDECEDQERRELAQALRKFYDADNDTKNSVNLKFLVTSRPYDKIGRGFQPLDIPGLPVIHLKGESDAETSKIAREIDIYIEDRVSRIRAGLYLKPDEEQLLLQELRRVPNQTYLWVYLTLELIESDMSIDKTKIREATSSLPRTVDDAYERILAKSSNPEEAKKLLHIIVAAARPLTLAEMDLALALRQSHKSYKDVDDRPEERFGRYIRDLCGLFVTITDSKIYLLHQTAKEFLVPKDGPDARGAQDNQLIWKSSLQPPESHRILCQICIWHLLFTEFETHPLDESLDGKVSHYLHDHVFLDYSATNWAAHFRASGIKEDAVIESLRLICDASSKRCQTWFRVYWASKHTGIPQNFTTLMIASYFGLEQIVKPLLAIGNVEVDSKDGTYHRSALSWASENGFDGVVKLLVKGPKLRLKDITKLAYPEGAEVDTRDRDGLTPLSYAALNGHMAIVKRLVKKGAGVDSKDEIGGTPISYALCSGHEEVANQLMKGSQVDSVEKIRRELLLSAAQKGHEPTVKRLLDNGAATETADRAGQTPLSWAATNGHEAVVSLLLGQGADVNSQDKSGWTPLWWATSEGHEDIVRLLLQKGADIEVMDKDGRMPLWWAVMKGHKAVVRLLLEKGADVEAKDKDGRTMLWWASAKGQEAMVKLLLEKGANVEAKDEDGRTPLWWAAMNGHEYVVRLLLWMGANVEAKDEDSRAPLSWAAINGHEDVVRLLLEKGADIEAMDEDGRAPLWWASSNGPVAVRQAAMNGHETMVKLLLKQGADTEAKDEYGRTALLWAAGKGQEAIVKLLLENGADVEAKDKEYRQTPLWWAFVKGHEAIVNLLLEQGADPSRVWACVALPWYSPMRRDDYALGRYIRALSDVTRGP</sequence>
<dbReference type="Proteomes" id="UP000694050">
    <property type="component" value="Unassembled WGS sequence"/>
</dbReference>
<evidence type="ECO:0000259" key="4">
    <source>
        <dbReference type="Pfam" id="PF22939"/>
    </source>
</evidence>
<gene>
    <name evidence="6" type="ORF">Forpe1208_v012082</name>
</gene>
<feature type="domain" description="Nephrocystin 3-like N-terminal" evidence="5">
    <location>
        <begin position="246"/>
        <end position="418"/>
    </location>
</feature>
<dbReference type="PANTHER" id="PTHR24198">
    <property type="entry name" value="ANKYRIN REPEAT AND PROTEIN KINASE DOMAIN-CONTAINING PROTEIN"/>
    <property type="match status" value="1"/>
</dbReference>
<dbReference type="InterPro" id="IPR031352">
    <property type="entry name" value="SesA"/>
</dbReference>
<evidence type="ECO:0000256" key="2">
    <source>
        <dbReference type="PROSITE-ProRule" id="PRU00023"/>
    </source>
</evidence>
<dbReference type="Pfam" id="PF12796">
    <property type="entry name" value="Ank_2"/>
    <property type="match status" value="4"/>
</dbReference>
<dbReference type="InterPro" id="IPR054471">
    <property type="entry name" value="GPIID_WHD"/>
</dbReference>
<feature type="repeat" description="ANK" evidence="2">
    <location>
        <begin position="817"/>
        <end position="849"/>
    </location>
</feature>
<protein>
    <submittedName>
        <fullName evidence="6">Ankyrin repeat domain-containing protein 50</fullName>
    </submittedName>
</protein>
<reference evidence="6" key="1">
    <citation type="submission" date="2021-04" db="EMBL/GenBank/DDBJ databases">
        <title>First draft genome resource for Brassicaceae pathogens Fusarium oxysporum f. sp. raphani and Fusarium oxysporum f. sp. rapae.</title>
        <authorList>
            <person name="Asai S."/>
        </authorList>
    </citation>
    <scope>NUCLEOTIDE SEQUENCE</scope>
    <source>
        <strain evidence="6">Tf1208</strain>
    </source>
</reference>
<evidence type="ECO:0000313" key="6">
    <source>
        <dbReference type="EMBL" id="KAG7408801.1"/>
    </source>
</evidence>
<feature type="domain" description="NACHT-NTPase and P-loop NTPases N-terminal" evidence="3">
    <location>
        <begin position="7"/>
        <end position="132"/>
    </location>
</feature>
<dbReference type="Pfam" id="PF24883">
    <property type="entry name" value="NPHP3_N"/>
    <property type="match status" value="1"/>
</dbReference>
<comment type="caution">
    <text evidence="6">The sequence shown here is derived from an EMBL/GenBank/DDBJ whole genome shotgun (WGS) entry which is preliminary data.</text>
</comment>
<feature type="repeat" description="ANK" evidence="2">
    <location>
        <begin position="1124"/>
        <end position="1156"/>
    </location>
</feature>
<feature type="repeat" description="ANK" evidence="2">
    <location>
        <begin position="1191"/>
        <end position="1217"/>
    </location>
</feature>
<feature type="repeat" description="ANK" evidence="2">
    <location>
        <begin position="1080"/>
        <end position="1112"/>
    </location>
</feature>